<keyword evidence="6" id="KW-0472">Membrane</keyword>
<dbReference type="Proteomes" id="UP000516235">
    <property type="component" value="Chromosome"/>
</dbReference>
<accession>A0A7H0JX62</accession>
<dbReference type="EMBL" id="JACMYE010000001">
    <property type="protein sequence ID" value="MBC3177946.1"/>
    <property type="molecule type" value="Genomic_DNA"/>
</dbReference>
<protein>
    <submittedName>
        <fullName evidence="11">FtsQ-type POTRA domain-containing protein</fullName>
    </submittedName>
</protein>
<feature type="domain" description="POTRA" evidence="9">
    <location>
        <begin position="29"/>
        <end position="99"/>
    </location>
</feature>
<proteinExistence type="predicted"/>
<dbReference type="InterPro" id="IPR013685">
    <property type="entry name" value="POTRA_FtsQ_type"/>
</dbReference>
<evidence type="ECO:0000256" key="7">
    <source>
        <dbReference type="ARBA" id="ARBA00023306"/>
    </source>
</evidence>
<evidence type="ECO:0000256" key="2">
    <source>
        <dbReference type="ARBA" id="ARBA00022475"/>
    </source>
</evidence>
<evidence type="ECO:0000313" key="12">
    <source>
        <dbReference type="Proteomes" id="UP000516235"/>
    </source>
</evidence>
<keyword evidence="7" id="KW-0131">Cell cycle</keyword>
<dbReference type="Proteomes" id="UP000642876">
    <property type="component" value="Unassembled WGS sequence"/>
</dbReference>
<dbReference type="InterPro" id="IPR050487">
    <property type="entry name" value="FtsQ_DivIB"/>
</dbReference>
<dbReference type="Pfam" id="PF08478">
    <property type="entry name" value="POTRA_1"/>
    <property type="match status" value="1"/>
</dbReference>
<evidence type="ECO:0000256" key="6">
    <source>
        <dbReference type="ARBA" id="ARBA00023136"/>
    </source>
</evidence>
<gene>
    <name evidence="10" type="ORF">H7348_01260</name>
    <name evidence="11" type="ORF">IAU68_07940</name>
</gene>
<dbReference type="PANTHER" id="PTHR37820">
    <property type="entry name" value="CELL DIVISION PROTEIN DIVIB"/>
    <property type="match status" value="1"/>
</dbReference>
<dbReference type="AlphaFoldDB" id="A0A7H0JX62"/>
<reference evidence="12 13" key="1">
    <citation type="submission" date="2020-08" db="EMBL/GenBank/DDBJ databases">
        <title>novel species in genus Corynebacterium.</title>
        <authorList>
            <person name="Zhang G."/>
        </authorList>
    </citation>
    <scope>NUCLEOTIDE SEQUENCE [LARGE SCALE GENOMIC DNA]</scope>
    <source>
        <strain evidence="11">Zg-917</strain>
        <strain evidence="12 13">zg-917</strain>
    </source>
</reference>
<dbReference type="EMBL" id="CP061032">
    <property type="protein sequence ID" value="QNP89628.1"/>
    <property type="molecule type" value="Genomic_DNA"/>
</dbReference>
<evidence type="ECO:0000256" key="5">
    <source>
        <dbReference type="ARBA" id="ARBA00022989"/>
    </source>
</evidence>
<evidence type="ECO:0000313" key="11">
    <source>
        <dbReference type="EMBL" id="QNP89628.1"/>
    </source>
</evidence>
<dbReference type="PROSITE" id="PS51779">
    <property type="entry name" value="POTRA"/>
    <property type="match status" value="1"/>
</dbReference>
<keyword evidence="5" id="KW-1133">Transmembrane helix</keyword>
<dbReference type="KEGG" id="cluj:IAU68_07940"/>
<evidence type="ECO:0000256" key="3">
    <source>
        <dbReference type="ARBA" id="ARBA00022618"/>
    </source>
</evidence>
<comment type="subcellular location">
    <subcellularLocation>
        <location evidence="1">Membrane</location>
    </subcellularLocation>
</comment>
<evidence type="ECO:0000259" key="9">
    <source>
        <dbReference type="PROSITE" id="PS51779"/>
    </source>
</evidence>
<keyword evidence="4" id="KW-0812">Transmembrane</keyword>
<feature type="chain" id="PRO_5028840264" evidence="8">
    <location>
        <begin position="31"/>
        <end position="213"/>
    </location>
</feature>
<keyword evidence="3" id="KW-0132">Cell division</keyword>
<dbReference type="Gene3D" id="3.10.20.310">
    <property type="entry name" value="membrane protein fhac"/>
    <property type="match status" value="1"/>
</dbReference>
<evidence type="ECO:0000256" key="4">
    <source>
        <dbReference type="ARBA" id="ARBA00022692"/>
    </source>
</evidence>
<sequence>MQRPPAAATSAMVALFAALCATIPFTPLMSVDDIAVEGAVNLPEEEVRDLAGISTGTPLGKVDARGAAHSIASNPWVDSATVSRDWPNGIDVAITEHEPVAWVDIDGQPHLIDREGNDFIVAPPPPGAVEIRTDGEFADAVQVASSISDVARPRVRAIEADGEYGYKLLLDDDRVVRWGAPVDNSNKALALETVLQMEGREFNISNPELVTSR</sequence>
<evidence type="ECO:0000256" key="1">
    <source>
        <dbReference type="ARBA" id="ARBA00004370"/>
    </source>
</evidence>
<evidence type="ECO:0000313" key="13">
    <source>
        <dbReference type="Proteomes" id="UP000642876"/>
    </source>
</evidence>
<dbReference type="RefSeq" id="WP_171192771.1">
    <property type="nucleotide sequence ID" value="NZ_CP061032.1"/>
</dbReference>
<dbReference type="GO" id="GO:0051301">
    <property type="term" value="P:cell division"/>
    <property type="evidence" value="ECO:0007669"/>
    <property type="project" value="UniProtKB-KW"/>
</dbReference>
<feature type="signal peptide" evidence="8">
    <location>
        <begin position="1"/>
        <end position="30"/>
    </location>
</feature>
<name>A0A7H0JX62_9CORY</name>
<evidence type="ECO:0000313" key="10">
    <source>
        <dbReference type="EMBL" id="MBC3177946.1"/>
    </source>
</evidence>
<evidence type="ECO:0000256" key="8">
    <source>
        <dbReference type="SAM" id="SignalP"/>
    </source>
</evidence>
<keyword evidence="13" id="KW-1185">Reference proteome</keyword>
<dbReference type="InterPro" id="IPR034746">
    <property type="entry name" value="POTRA"/>
</dbReference>
<keyword evidence="8" id="KW-0732">Signal</keyword>
<organism evidence="11 12">
    <name type="scientific">Corynebacterium lujinxingii</name>
    <dbReference type="NCBI Taxonomy" id="2763010"/>
    <lineage>
        <taxon>Bacteria</taxon>
        <taxon>Bacillati</taxon>
        <taxon>Actinomycetota</taxon>
        <taxon>Actinomycetes</taxon>
        <taxon>Mycobacteriales</taxon>
        <taxon>Corynebacteriaceae</taxon>
        <taxon>Corynebacterium</taxon>
    </lineage>
</organism>
<dbReference type="PANTHER" id="PTHR37820:SF1">
    <property type="entry name" value="CELL DIVISION PROTEIN FTSQ"/>
    <property type="match status" value="1"/>
</dbReference>
<keyword evidence="2" id="KW-1003">Cell membrane</keyword>
<dbReference type="GO" id="GO:0005886">
    <property type="term" value="C:plasma membrane"/>
    <property type="evidence" value="ECO:0007669"/>
    <property type="project" value="TreeGrafter"/>
</dbReference>